<dbReference type="Pfam" id="PF08690">
    <property type="entry name" value="GET2"/>
    <property type="match status" value="1"/>
</dbReference>
<reference evidence="6 7" key="1">
    <citation type="submission" date="2019-09" db="EMBL/GenBank/DDBJ databases">
        <title>Draft genome of the ectomycorrhizal ascomycete Sphaerosporella brunnea.</title>
        <authorList>
            <consortium name="DOE Joint Genome Institute"/>
            <person name="Benucci G.M."/>
            <person name="Marozzi G."/>
            <person name="Antonielli L."/>
            <person name="Sanchez S."/>
            <person name="Marco P."/>
            <person name="Wang X."/>
            <person name="Falini L.B."/>
            <person name="Barry K."/>
            <person name="Haridas S."/>
            <person name="Lipzen A."/>
            <person name="Labutti K."/>
            <person name="Grigoriev I.V."/>
            <person name="Murat C."/>
            <person name="Martin F."/>
            <person name="Albertini E."/>
            <person name="Donnini D."/>
            <person name="Bonito G."/>
        </authorList>
    </citation>
    <scope>NUCLEOTIDE SEQUENCE [LARGE SCALE GENOMIC DNA]</scope>
    <source>
        <strain evidence="6 7">Sb_GMNB300</strain>
    </source>
</reference>
<evidence type="ECO:0000256" key="4">
    <source>
        <dbReference type="SAM" id="MobiDB-lite"/>
    </source>
</evidence>
<dbReference type="FunCoup" id="A0A5J5EW56">
    <property type="interactions" value="40"/>
</dbReference>
<evidence type="ECO:0008006" key="8">
    <source>
        <dbReference type="Google" id="ProtNLM"/>
    </source>
</evidence>
<dbReference type="Proteomes" id="UP000326924">
    <property type="component" value="Unassembled WGS sequence"/>
</dbReference>
<keyword evidence="1 5" id="KW-0812">Transmembrane</keyword>
<accession>A0A5J5EW56</accession>
<evidence type="ECO:0000313" key="7">
    <source>
        <dbReference type="Proteomes" id="UP000326924"/>
    </source>
</evidence>
<sequence>MAEEGKSTAATSGLSAQEQARIRRERRQAKVREGGSSRLSRITATQGTDFRREELEAAKAASTSPPPSTRDHHADPPEVDISRPSPRPSVPPRPSALQQHAAAHFTSTTSPEDEIRQAMMLDQLYRPRGSPGSTPNDTPGLGEGQDPLMQLLQQISGAGGFPSVEGMENIMGGASGAGGMGGSAQAVESKGDRWGMWWTVLHALSAFMLAIWALRSHPGVFDGSEMMRVESANVAASEKPQLFRYFALMELLLQSGRFLVEKGRPPQGSMLTTIAGFLPLPFSTYLSTLARYSVFLWTILQDAGVVIFVLGMAAWWNSS</sequence>
<name>A0A5J5EW56_9PEZI</name>
<feature type="compositionally biased region" description="Polar residues" evidence="4">
    <location>
        <begin position="37"/>
        <end position="48"/>
    </location>
</feature>
<feature type="transmembrane region" description="Helical" evidence="5">
    <location>
        <begin position="294"/>
        <end position="316"/>
    </location>
</feature>
<comment type="caution">
    <text evidence="6">The sequence shown here is derived from an EMBL/GenBank/DDBJ whole genome shotgun (WGS) entry which is preliminary data.</text>
</comment>
<dbReference type="OrthoDB" id="5393181at2759"/>
<dbReference type="PANTHER" id="PTHR28263:SF1">
    <property type="entry name" value="GOLGI TO ER TRAFFIC PROTEIN 2"/>
    <property type="match status" value="1"/>
</dbReference>
<dbReference type="AlphaFoldDB" id="A0A5J5EW56"/>
<feature type="compositionally biased region" description="Pro residues" evidence="4">
    <location>
        <begin position="85"/>
        <end position="94"/>
    </location>
</feature>
<dbReference type="InterPro" id="IPR028143">
    <property type="entry name" value="Get2/sif1"/>
</dbReference>
<proteinExistence type="predicted"/>
<feature type="transmembrane region" description="Helical" evidence="5">
    <location>
        <begin position="269"/>
        <end position="288"/>
    </location>
</feature>
<keyword evidence="2 5" id="KW-1133">Transmembrane helix</keyword>
<evidence type="ECO:0000256" key="1">
    <source>
        <dbReference type="ARBA" id="ARBA00022692"/>
    </source>
</evidence>
<keyword evidence="7" id="KW-1185">Reference proteome</keyword>
<dbReference type="PANTHER" id="PTHR28263">
    <property type="entry name" value="GOLGI TO ER TRAFFIC PROTEIN 2"/>
    <property type="match status" value="1"/>
</dbReference>
<evidence type="ECO:0000256" key="3">
    <source>
        <dbReference type="ARBA" id="ARBA00023136"/>
    </source>
</evidence>
<keyword evidence="3 5" id="KW-0472">Membrane</keyword>
<evidence type="ECO:0000313" key="6">
    <source>
        <dbReference type="EMBL" id="KAA8905381.1"/>
    </source>
</evidence>
<dbReference type="GO" id="GO:0006890">
    <property type="term" value="P:retrograde vesicle-mediated transport, Golgi to endoplasmic reticulum"/>
    <property type="evidence" value="ECO:0007669"/>
    <property type="project" value="TreeGrafter"/>
</dbReference>
<evidence type="ECO:0000256" key="2">
    <source>
        <dbReference type="ARBA" id="ARBA00022989"/>
    </source>
</evidence>
<feature type="transmembrane region" description="Helical" evidence="5">
    <location>
        <begin position="195"/>
        <end position="214"/>
    </location>
</feature>
<feature type="region of interest" description="Disordered" evidence="4">
    <location>
        <begin position="1"/>
        <end position="112"/>
    </location>
</feature>
<evidence type="ECO:0000256" key="5">
    <source>
        <dbReference type="SAM" id="Phobius"/>
    </source>
</evidence>
<protein>
    <recommendedName>
        <fullName evidence="8">GET complex, subunit GET2</fullName>
    </recommendedName>
</protein>
<feature type="region of interest" description="Disordered" evidence="4">
    <location>
        <begin position="125"/>
        <end position="145"/>
    </location>
</feature>
<dbReference type="EMBL" id="VXIS01000100">
    <property type="protein sequence ID" value="KAA8905381.1"/>
    <property type="molecule type" value="Genomic_DNA"/>
</dbReference>
<dbReference type="InParanoid" id="A0A5J5EW56"/>
<organism evidence="6 7">
    <name type="scientific">Sphaerosporella brunnea</name>
    <dbReference type="NCBI Taxonomy" id="1250544"/>
    <lineage>
        <taxon>Eukaryota</taxon>
        <taxon>Fungi</taxon>
        <taxon>Dikarya</taxon>
        <taxon>Ascomycota</taxon>
        <taxon>Pezizomycotina</taxon>
        <taxon>Pezizomycetes</taxon>
        <taxon>Pezizales</taxon>
        <taxon>Pyronemataceae</taxon>
        <taxon>Sphaerosporella</taxon>
    </lineage>
</organism>
<gene>
    <name evidence="6" type="ORF">FN846DRAFT_907498</name>
</gene>